<evidence type="ECO:0000256" key="6">
    <source>
        <dbReference type="ARBA" id="ARBA00023136"/>
    </source>
</evidence>
<proteinExistence type="predicted"/>
<evidence type="ECO:0000256" key="5">
    <source>
        <dbReference type="ARBA" id="ARBA00022989"/>
    </source>
</evidence>
<evidence type="ECO:0000313" key="8">
    <source>
        <dbReference type="EMBL" id="KAJ9660588.1"/>
    </source>
</evidence>
<evidence type="ECO:0000256" key="3">
    <source>
        <dbReference type="ARBA" id="ARBA00022737"/>
    </source>
</evidence>
<evidence type="ECO:0000256" key="2">
    <source>
        <dbReference type="ARBA" id="ARBA00022692"/>
    </source>
</evidence>
<evidence type="ECO:0000256" key="4">
    <source>
        <dbReference type="ARBA" id="ARBA00022792"/>
    </source>
</evidence>
<sequence length="541" mass="56904">MATSRDAPNPLRPYYIPPSIGLPPESAASNATGATPRPSSIPSAKPSFGTSARDILSDLDYGSGFLEEASRGYGLAEMTKRIVDQALWNYTSVLLAQPFEVAKTVLQCHLAPSVDAPSGKSSRTSSQRPHRDAYGGEKYEDEPYPEEEYDSASDSEMPSYFTPAAPASKLASSYRRTSPHSPSGRRRPTSRSASSTPTPSSSSPSSSYKLDLRRSNSLLEVLSQLWSKEGAWGVWKGTNATFVYNVLFKTIESWTRSLLAALLNVSDPGLLAGNTSGFGAGGLDVIDSASPLASLGCAVAAAGIAGCVLAPLDIVRTRLILTPTTSLPRAILPSVRALPSYILPPSLLTPTLLHSTIPTLISASAPLVLRSTLAIDPLLTPSTYSLASFASSIVELFAKLPLETVLRRGQIQHLKQNAELEAATLQADSRSQARGRSVRGSRQGSAAPSPPYPPAPASEGVPTVVDVGPYRGVLGTAWFIVREEGMSHVGAVAAAAKGQSQKTKKGQGVSGLWRGWRIGFWGLVGVWGAAAMGGGAVGGEF</sequence>
<protein>
    <recommendedName>
        <fullName evidence="10">Mitochondrial carrier</fullName>
    </recommendedName>
</protein>
<name>A0ABQ9NMC5_9PEZI</name>
<feature type="compositionally biased region" description="Low complexity" evidence="7">
    <location>
        <begin position="429"/>
        <end position="447"/>
    </location>
</feature>
<evidence type="ECO:0008006" key="10">
    <source>
        <dbReference type="Google" id="ProtNLM"/>
    </source>
</evidence>
<dbReference type="SUPFAM" id="SSF103506">
    <property type="entry name" value="Mitochondrial carrier"/>
    <property type="match status" value="1"/>
</dbReference>
<feature type="region of interest" description="Disordered" evidence="7">
    <location>
        <begin position="423"/>
        <end position="460"/>
    </location>
</feature>
<dbReference type="InterPro" id="IPR023395">
    <property type="entry name" value="MCP_dom_sf"/>
</dbReference>
<feature type="compositionally biased region" description="Basic and acidic residues" evidence="7">
    <location>
        <begin position="129"/>
        <end position="138"/>
    </location>
</feature>
<feature type="region of interest" description="Disordered" evidence="7">
    <location>
        <begin position="1"/>
        <end position="49"/>
    </location>
</feature>
<feature type="compositionally biased region" description="Low complexity" evidence="7">
    <location>
        <begin position="190"/>
        <end position="207"/>
    </location>
</feature>
<comment type="subcellular location">
    <subcellularLocation>
        <location evidence="1">Mitochondrion membrane</location>
    </subcellularLocation>
</comment>
<dbReference type="Gene3D" id="1.50.40.10">
    <property type="entry name" value="Mitochondrial carrier domain"/>
    <property type="match status" value="1"/>
</dbReference>
<dbReference type="PANTHER" id="PTHR24089">
    <property type="entry name" value="SOLUTE CARRIER FAMILY 25"/>
    <property type="match status" value="1"/>
</dbReference>
<dbReference type="Proteomes" id="UP001172684">
    <property type="component" value="Unassembled WGS sequence"/>
</dbReference>
<evidence type="ECO:0000256" key="1">
    <source>
        <dbReference type="ARBA" id="ARBA00004325"/>
    </source>
</evidence>
<comment type="caution">
    <text evidence="8">The sequence shown here is derived from an EMBL/GenBank/DDBJ whole genome shotgun (WGS) entry which is preliminary data.</text>
</comment>
<evidence type="ECO:0000256" key="7">
    <source>
        <dbReference type="SAM" id="MobiDB-lite"/>
    </source>
</evidence>
<organism evidence="8 9">
    <name type="scientific">Coniosporium apollinis</name>
    <dbReference type="NCBI Taxonomy" id="61459"/>
    <lineage>
        <taxon>Eukaryota</taxon>
        <taxon>Fungi</taxon>
        <taxon>Dikarya</taxon>
        <taxon>Ascomycota</taxon>
        <taxon>Pezizomycotina</taxon>
        <taxon>Dothideomycetes</taxon>
        <taxon>Dothideomycetes incertae sedis</taxon>
        <taxon>Coniosporium</taxon>
    </lineage>
</organism>
<feature type="compositionally biased region" description="Acidic residues" evidence="7">
    <location>
        <begin position="139"/>
        <end position="153"/>
    </location>
</feature>
<dbReference type="EMBL" id="JAPDRL010000064">
    <property type="protein sequence ID" value="KAJ9660588.1"/>
    <property type="molecule type" value="Genomic_DNA"/>
</dbReference>
<keyword evidence="9" id="KW-1185">Reference proteome</keyword>
<reference evidence="8" key="1">
    <citation type="submission" date="2022-10" db="EMBL/GenBank/DDBJ databases">
        <title>Culturing micro-colonial fungi from biological soil crusts in the Mojave desert and describing Neophaeococcomyces mojavensis, and introducing the new genera and species Taxawa tesnikishii.</title>
        <authorList>
            <person name="Kurbessoian T."/>
            <person name="Stajich J.E."/>
        </authorList>
    </citation>
    <scope>NUCLEOTIDE SEQUENCE</scope>
    <source>
        <strain evidence="8">TK_1</strain>
    </source>
</reference>
<accession>A0ABQ9NMC5</accession>
<keyword evidence="6" id="KW-0472">Membrane</keyword>
<keyword evidence="4" id="KW-0496">Mitochondrion</keyword>
<gene>
    <name evidence="8" type="ORF">H2201_006846</name>
</gene>
<keyword evidence="3" id="KW-0677">Repeat</keyword>
<evidence type="ECO:0000313" key="9">
    <source>
        <dbReference type="Proteomes" id="UP001172684"/>
    </source>
</evidence>
<keyword evidence="4" id="KW-0999">Mitochondrion inner membrane</keyword>
<keyword evidence="2" id="KW-0812">Transmembrane</keyword>
<feature type="compositionally biased region" description="Polar residues" evidence="7">
    <location>
        <begin position="27"/>
        <end position="42"/>
    </location>
</feature>
<keyword evidence="5" id="KW-1133">Transmembrane helix</keyword>
<feature type="region of interest" description="Disordered" evidence="7">
    <location>
        <begin position="112"/>
        <end position="209"/>
    </location>
</feature>